<protein>
    <submittedName>
        <fullName evidence="3">Uncharacterized protein</fullName>
    </submittedName>
</protein>
<feature type="compositionally biased region" description="Low complexity" evidence="1">
    <location>
        <begin position="104"/>
        <end position="139"/>
    </location>
</feature>
<proteinExistence type="predicted"/>
<dbReference type="EMBL" id="AMCV02000020">
    <property type="protein sequence ID" value="TDZ19532.1"/>
    <property type="molecule type" value="Genomic_DNA"/>
</dbReference>
<sequence>MTTATAEMAMAARVAKSMVPSSSGSPCTIQTIRNPIVKMAGPEFRYPHPLTTLITITRPVTPTVKSATTTLPVSYLSLHPFIYRRTDDMDIVTVTRKVTQTMDRSTSSRLVSSSHTASPTAVPSSTISSPTISPSPSAPARRDPVYGDVTALYIIVLLVPLVVVVLCVITNIRDAKRKRADQNIEMQPYQQYWFPWRELDEGEVPNEVSSVRPPYSAANPRIPKSTLWPVNMPQWGRRHAFTTVRVYPSSLPPPRKPLSRGRPPSCPDDEFDTQSVRGGRRAPLDDIIAAYDRTEEEGVDITDQAQIYGRTGSRRHEPFVDPDATKHDEDDGDTSSTTSAYPPESTNPTAWDGGAIPSYYRNGRSPSRFEWTSDGDDYMDDDDPAIPQKMSAKRAGKQPVRP</sequence>
<gene>
    <name evidence="3" type="ORF">Cob_v007750</name>
</gene>
<dbReference type="AlphaFoldDB" id="A0A484FNE6"/>
<dbReference type="OrthoDB" id="4850745at2759"/>
<evidence type="ECO:0000313" key="4">
    <source>
        <dbReference type="Proteomes" id="UP000014480"/>
    </source>
</evidence>
<feature type="transmembrane region" description="Helical" evidence="2">
    <location>
        <begin position="151"/>
        <end position="172"/>
    </location>
</feature>
<reference evidence="4" key="1">
    <citation type="journal article" date="2013" name="New Phytol.">
        <title>Comparative genomic and transcriptomic analyses reveal the hemibiotrophic stage shift of Colletotrichum fungi.</title>
        <authorList>
            <person name="Gan P."/>
            <person name="Ikeda K."/>
            <person name="Irieda H."/>
            <person name="Narusaka M."/>
            <person name="O'Connell R.J."/>
            <person name="Narusaka Y."/>
            <person name="Takano Y."/>
            <person name="Kubo Y."/>
            <person name="Shirasu K."/>
        </authorList>
    </citation>
    <scope>NUCLEOTIDE SEQUENCE [LARGE SCALE GENOMIC DNA]</scope>
    <source>
        <strain evidence="4">104-T / ATCC 96160 / CBS 514.97 / LARS 414 / MAFF 240422</strain>
    </source>
</reference>
<reference evidence="4" key="2">
    <citation type="journal article" date="2019" name="Mol. Plant Microbe Interact.">
        <title>Genome sequence resources for four phytopathogenic fungi from the Colletotrichum orbiculare species complex.</title>
        <authorList>
            <person name="Gan P."/>
            <person name="Tsushima A."/>
            <person name="Narusaka M."/>
            <person name="Narusaka Y."/>
            <person name="Takano Y."/>
            <person name="Kubo Y."/>
            <person name="Shirasu K."/>
        </authorList>
    </citation>
    <scope>GENOME REANNOTATION</scope>
    <source>
        <strain evidence="4">104-T / ATCC 96160 / CBS 514.97 / LARS 414 / MAFF 240422</strain>
    </source>
</reference>
<dbReference type="Proteomes" id="UP000014480">
    <property type="component" value="Unassembled WGS sequence"/>
</dbReference>
<keyword evidence="2" id="KW-1133">Transmembrane helix</keyword>
<feature type="region of interest" description="Disordered" evidence="1">
    <location>
        <begin position="247"/>
        <end position="283"/>
    </location>
</feature>
<organism evidence="3 4">
    <name type="scientific">Colletotrichum orbiculare (strain 104-T / ATCC 96160 / CBS 514.97 / LARS 414 / MAFF 240422)</name>
    <name type="common">Cucumber anthracnose fungus</name>
    <name type="synonym">Colletotrichum lagenarium</name>
    <dbReference type="NCBI Taxonomy" id="1213857"/>
    <lineage>
        <taxon>Eukaryota</taxon>
        <taxon>Fungi</taxon>
        <taxon>Dikarya</taxon>
        <taxon>Ascomycota</taxon>
        <taxon>Pezizomycotina</taxon>
        <taxon>Sordariomycetes</taxon>
        <taxon>Hypocreomycetidae</taxon>
        <taxon>Glomerellales</taxon>
        <taxon>Glomerellaceae</taxon>
        <taxon>Colletotrichum</taxon>
        <taxon>Colletotrichum orbiculare species complex</taxon>
    </lineage>
</organism>
<keyword evidence="2" id="KW-0812">Transmembrane</keyword>
<feature type="compositionally biased region" description="Basic and acidic residues" evidence="1">
    <location>
        <begin position="314"/>
        <end position="329"/>
    </location>
</feature>
<evidence type="ECO:0000313" key="3">
    <source>
        <dbReference type="EMBL" id="TDZ19532.1"/>
    </source>
</evidence>
<feature type="compositionally biased region" description="Acidic residues" evidence="1">
    <location>
        <begin position="373"/>
        <end position="384"/>
    </location>
</feature>
<keyword evidence="4" id="KW-1185">Reference proteome</keyword>
<feature type="region of interest" description="Disordered" evidence="1">
    <location>
        <begin position="102"/>
        <end position="141"/>
    </location>
</feature>
<evidence type="ECO:0000256" key="1">
    <source>
        <dbReference type="SAM" id="MobiDB-lite"/>
    </source>
</evidence>
<comment type="caution">
    <text evidence="3">The sequence shown here is derived from an EMBL/GenBank/DDBJ whole genome shotgun (WGS) entry which is preliminary data.</text>
</comment>
<evidence type="ECO:0000256" key="2">
    <source>
        <dbReference type="SAM" id="Phobius"/>
    </source>
</evidence>
<feature type="region of interest" description="Disordered" evidence="1">
    <location>
        <begin position="295"/>
        <end position="402"/>
    </location>
</feature>
<keyword evidence="2" id="KW-0472">Membrane</keyword>
<accession>A0A484FNE6</accession>
<name>A0A484FNE6_COLOR</name>